<accession>A0A3B6ISJ8</accession>
<dbReference type="Gramene" id="TraesROB_scaffold_023504_01G000200.1">
    <property type="protein sequence ID" value="TraesROB_scaffold_023504_01G000200.1"/>
    <property type="gene ID" value="TraesROB_scaffold_023504_01G000200"/>
</dbReference>
<name>A0A3B6ISJ8_WHEAT</name>
<dbReference type="OMA" id="WKANIAI"/>
<dbReference type="Gene3D" id="3.60.10.10">
    <property type="entry name" value="Endonuclease/exonuclease/phosphatase"/>
    <property type="match status" value="1"/>
</dbReference>
<dbReference type="Proteomes" id="UP000019116">
    <property type="component" value="Chromosome 4B"/>
</dbReference>
<protein>
    <recommendedName>
        <fullName evidence="3">Endonuclease/exonuclease/phosphatase domain-containing protein</fullName>
    </recommendedName>
</protein>
<dbReference type="AlphaFoldDB" id="A0A3B6ISJ8"/>
<dbReference type="Gramene" id="TraesCAD_scaffold_027353_01G000200.1">
    <property type="protein sequence ID" value="TraesCAD_scaffold_027353_01G000200.1"/>
    <property type="gene ID" value="TraesCAD_scaffold_027353_01G000200"/>
</dbReference>
<dbReference type="InterPro" id="IPR036691">
    <property type="entry name" value="Endo/exonu/phosph_ase_sf"/>
</dbReference>
<dbReference type="Gramene" id="TraesCLE_scaffold_023648_01G000200.1">
    <property type="protein sequence ID" value="TraesCLE_scaffold_023648_01G000200.1"/>
    <property type="gene ID" value="TraesCLE_scaffold_023648_01G000200"/>
</dbReference>
<dbReference type="Gramene" id="TraesCS4B02G214900.1">
    <property type="protein sequence ID" value="TraesCS4B02G214900.1.cds1"/>
    <property type="gene ID" value="TraesCS4B02G214900"/>
</dbReference>
<sequence>MSSTVGPIMSWNVRGLNNPARRSVVQVTANTHRLAVLCNQETKLEEWTPVIVREVGGPRLDDRIVLPANGTRGGAAIFWDSTSVRIQSHATGEFSITAKVTVLSSGASF</sequence>
<evidence type="ECO:0008006" key="3">
    <source>
        <dbReference type="Google" id="ProtNLM"/>
    </source>
</evidence>
<reference evidence="1" key="2">
    <citation type="submission" date="2018-10" db="UniProtKB">
        <authorList>
            <consortium name="EnsemblPlants"/>
        </authorList>
    </citation>
    <scope>IDENTIFICATION</scope>
</reference>
<dbReference type="OrthoDB" id="691861at2759"/>
<evidence type="ECO:0000313" key="2">
    <source>
        <dbReference type="Proteomes" id="UP000019116"/>
    </source>
</evidence>
<proteinExistence type="predicted"/>
<dbReference type="Gramene" id="TraesCS4B03G0591400.1">
    <property type="protein sequence ID" value="TraesCS4B03G0591400.1.CDS1"/>
    <property type="gene ID" value="TraesCS4B03G0591400"/>
</dbReference>
<evidence type="ECO:0000313" key="1">
    <source>
        <dbReference type="EnsemblPlants" id="TraesCS4B02G214900.1.cds1"/>
    </source>
</evidence>
<dbReference type="EnsemblPlants" id="TraesCS4B02G214900.1">
    <property type="protein sequence ID" value="TraesCS4B02G214900.1.cds1"/>
    <property type="gene ID" value="TraesCS4B02G214900"/>
</dbReference>
<organism evidence="1">
    <name type="scientific">Triticum aestivum</name>
    <name type="common">Wheat</name>
    <dbReference type="NCBI Taxonomy" id="4565"/>
    <lineage>
        <taxon>Eukaryota</taxon>
        <taxon>Viridiplantae</taxon>
        <taxon>Streptophyta</taxon>
        <taxon>Embryophyta</taxon>
        <taxon>Tracheophyta</taxon>
        <taxon>Spermatophyta</taxon>
        <taxon>Magnoliopsida</taxon>
        <taxon>Liliopsida</taxon>
        <taxon>Poales</taxon>
        <taxon>Poaceae</taxon>
        <taxon>BOP clade</taxon>
        <taxon>Pooideae</taxon>
        <taxon>Triticodae</taxon>
        <taxon>Triticeae</taxon>
        <taxon>Triticinae</taxon>
        <taxon>Triticum</taxon>
    </lineage>
</organism>
<dbReference type="SUPFAM" id="SSF56219">
    <property type="entry name" value="DNase I-like"/>
    <property type="match status" value="1"/>
</dbReference>
<keyword evidence="2" id="KW-1185">Reference proteome</keyword>
<dbReference type="SMR" id="A0A3B6ISJ8"/>
<reference evidence="1" key="1">
    <citation type="submission" date="2018-08" db="EMBL/GenBank/DDBJ databases">
        <authorList>
            <person name="Rossello M."/>
        </authorList>
    </citation>
    <scope>NUCLEOTIDE SEQUENCE [LARGE SCALE GENOMIC DNA]</scope>
    <source>
        <strain evidence="1">cv. Chinese Spring</strain>
    </source>
</reference>